<accession>A0ABQ8XJF9</accession>
<evidence type="ECO:0000313" key="2">
    <source>
        <dbReference type="EMBL" id="KAJ6232782.1"/>
    </source>
</evidence>
<evidence type="ECO:0000256" key="1">
    <source>
        <dbReference type="SAM" id="MobiDB-lite"/>
    </source>
</evidence>
<feature type="region of interest" description="Disordered" evidence="1">
    <location>
        <begin position="60"/>
        <end position="84"/>
    </location>
</feature>
<keyword evidence="3" id="KW-1185">Reference proteome</keyword>
<dbReference type="EMBL" id="JAOAOG010000288">
    <property type="protein sequence ID" value="KAJ6232782.1"/>
    <property type="molecule type" value="Genomic_DNA"/>
</dbReference>
<proteinExistence type="predicted"/>
<name>A0ABQ8XJF9_9EUKA</name>
<sequence length="205" mass="24063">MISPELYEICKALISLKSTILEKQQSAVLTNDKKRRTHQGCTLKVGNTKSSIVLQTRTLRRQQKATTEHTRPNTEVFASKESLSQTQHTKAGRMKFSELEAFIKRKPKPSWKKRLCKFYQYDPELLVGWKQLSESRHNTQKPSTIIIQKKLFDLYSQILNTDDDHTFSVRIYKSSQRAVQEYLKKLGYCRSSKYSRKILEFRLVK</sequence>
<protein>
    <submittedName>
        <fullName evidence="2">Uncharacterized protein</fullName>
    </submittedName>
</protein>
<reference evidence="2" key="1">
    <citation type="submission" date="2022-08" db="EMBL/GenBank/DDBJ databases">
        <title>Novel sulfate-reducing endosymbionts in the free-living metamonad Anaeramoeba.</title>
        <authorList>
            <person name="Jerlstrom-Hultqvist J."/>
            <person name="Cepicka I."/>
            <person name="Gallot-Lavallee L."/>
            <person name="Salas-Leiva D."/>
            <person name="Curtis B.A."/>
            <person name="Zahonova K."/>
            <person name="Pipaliya S."/>
            <person name="Dacks J."/>
            <person name="Roger A.J."/>
        </authorList>
    </citation>
    <scope>NUCLEOTIDE SEQUENCE</scope>
    <source>
        <strain evidence="2">Schooner1</strain>
    </source>
</reference>
<comment type="caution">
    <text evidence="2">The sequence shown here is derived from an EMBL/GenBank/DDBJ whole genome shotgun (WGS) entry which is preliminary data.</text>
</comment>
<organism evidence="2 3">
    <name type="scientific">Anaeramoeba flamelloides</name>
    <dbReference type="NCBI Taxonomy" id="1746091"/>
    <lineage>
        <taxon>Eukaryota</taxon>
        <taxon>Metamonada</taxon>
        <taxon>Anaeramoebidae</taxon>
        <taxon>Anaeramoeba</taxon>
    </lineage>
</organism>
<evidence type="ECO:0000313" key="3">
    <source>
        <dbReference type="Proteomes" id="UP001150062"/>
    </source>
</evidence>
<gene>
    <name evidence="2" type="ORF">M0813_04589</name>
</gene>
<dbReference type="Proteomes" id="UP001150062">
    <property type="component" value="Unassembled WGS sequence"/>
</dbReference>